<evidence type="ECO:0000256" key="1">
    <source>
        <dbReference type="SAM" id="MobiDB-lite"/>
    </source>
</evidence>
<dbReference type="AlphaFoldDB" id="A0A1E3QLU6"/>
<feature type="non-terminal residue" evidence="2">
    <location>
        <position position="1"/>
    </location>
</feature>
<proteinExistence type="predicted"/>
<dbReference type="RefSeq" id="XP_018983380.1">
    <property type="nucleotide sequence ID" value="XM_019131439.1"/>
</dbReference>
<reference evidence="3" key="1">
    <citation type="submission" date="2016-05" db="EMBL/GenBank/DDBJ databases">
        <title>Comparative genomics of biotechnologically important yeasts.</title>
        <authorList>
            <consortium name="DOE Joint Genome Institute"/>
            <person name="Riley R."/>
            <person name="Haridas S."/>
            <person name="Wolfe K.H."/>
            <person name="Lopes M.R."/>
            <person name="Hittinger C.T."/>
            <person name="Goker M."/>
            <person name="Salamov A."/>
            <person name="Wisecaver J."/>
            <person name="Long T.M."/>
            <person name="Aerts A.L."/>
            <person name="Barry K."/>
            <person name="Choi C."/>
            <person name="Clum A."/>
            <person name="Coughlan A.Y."/>
            <person name="Deshpande S."/>
            <person name="Douglass A.P."/>
            <person name="Hanson S.J."/>
            <person name="Klenk H.-P."/>
            <person name="Labutti K."/>
            <person name="Lapidus A."/>
            <person name="Lindquist E."/>
            <person name="Lipzen A."/>
            <person name="Meier-Kolthoff J.P."/>
            <person name="Ohm R.A."/>
            <person name="Otillar R.P."/>
            <person name="Pangilinan J."/>
            <person name="Peng Y."/>
            <person name="Rokas A."/>
            <person name="Rosa C.A."/>
            <person name="Scheuner C."/>
            <person name="Sibirny A.A."/>
            <person name="Slot J.C."/>
            <person name="Stielow J.B."/>
            <person name="Sun H."/>
            <person name="Kurtzman C.P."/>
            <person name="Blackwell M."/>
            <person name="Grigoriev I.V."/>
            <person name="Jeffries T.W."/>
        </authorList>
    </citation>
    <scope>NUCLEOTIDE SEQUENCE [LARGE SCALE GENOMIC DNA]</scope>
    <source>
        <strain evidence="3">NRRL Y-12698</strain>
    </source>
</reference>
<evidence type="ECO:0000313" key="2">
    <source>
        <dbReference type="EMBL" id="ODQ78052.1"/>
    </source>
</evidence>
<dbReference type="GeneID" id="30149292"/>
<dbReference type="STRING" id="984486.A0A1E3QLU6"/>
<feature type="non-terminal residue" evidence="2">
    <location>
        <position position="603"/>
    </location>
</feature>
<sequence length="603" mass="68260">LRIYIGNISPKLVENIDNLSARIAKISTLVKPVEVHTKPLGDVSFAYITIENDTKNTAYGKIKSTFHGTNFMGKSLIVDRAKPDFHARWEMDQKKEDSKAADRAKRERIRERREQRIQEANQLYPCNSITGHLISTTASIAAQRDAYGYQKSAHTFANLSGNTKAKPPVRSLRGEDSYGSLTRPKSKTIHSQHFGRTSGRGTVVQGRYREKARSVKDMKASTLRINVNGNIRLIKCYQTKVWGYATHKKPRDLVAKFVRGEWKDGNDHIVETLSKNVIVFNEQGSIEVVASVDKFAGEEAKQDLANSEVEEEEENDEQAKARHVLASLLNNFDFDKPMVVNEARDEEYGHSDYEYNGASDSENERTDVMEVNLDAITQFKSSHQEPKGLVPYGEDDEGNELDGIPRYTTEGFSRQYDAEHGIASEANVVLMDEVTEDVRAEITEDVREEATEDEFIPTFGGAPDTETNVTENLRSLFNPAQSSEFKLINESDNEDIDTTKSVTEDKELKAQIQAQIQESLSKLTTTRASNGLFFTHFNSPFLVAQTQISKVGAGAMEMVDDAARVGTIENYDAWFWEQRKEITRECKRRRRDVLRQMNKKRSK</sequence>
<dbReference type="OrthoDB" id="21643at2759"/>
<feature type="region of interest" description="Disordered" evidence="1">
    <location>
        <begin position="159"/>
        <end position="201"/>
    </location>
</feature>
<accession>A0A1E3QLU6</accession>
<evidence type="ECO:0000313" key="3">
    <source>
        <dbReference type="Proteomes" id="UP000094336"/>
    </source>
</evidence>
<dbReference type="Proteomes" id="UP000094336">
    <property type="component" value="Unassembled WGS sequence"/>
</dbReference>
<feature type="region of interest" description="Disordered" evidence="1">
    <location>
        <begin position="89"/>
        <end position="109"/>
    </location>
</feature>
<name>A0A1E3QLU6_9ASCO</name>
<protein>
    <submittedName>
        <fullName evidence="2">Uncharacterized protein</fullName>
    </submittedName>
</protein>
<keyword evidence="3" id="KW-1185">Reference proteome</keyword>
<gene>
    <name evidence="2" type="ORF">BABINDRAFT_29051</name>
</gene>
<dbReference type="EMBL" id="KV454437">
    <property type="protein sequence ID" value="ODQ78052.1"/>
    <property type="molecule type" value="Genomic_DNA"/>
</dbReference>
<organism evidence="2 3">
    <name type="scientific">Babjeviella inositovora NRRL Y-12698</name>
    <dbReference type="NCBI Taxonomy" id="984486"/>
    <lineage>
        <taxon>Eukaryota</taxon>
        <taxon>Fungi</taxon>
        <taxon>Dikarya</taxon>
        <taxon>Ascomycota</taxon>
        <taxon>Saccharomycotina</taxon>
        <taxon>Pichiomycetes</taxon>
        <taxon>Serinales incertae sedis</taxon>
        <taxon>Babjeviella</taxon>
    </lineage>
</organism>